<gene>
    <name evidence="2" type="ORF">F2Y44_23215</name>
</gene>
<reference evidence="2" key="1">
    <citation type="journal article" date="2019" name="Nat. Med.">
        <title>A library of human gut bacterial isolates paired with longitudinal multiomics data enables mechanistic microbiome research.</title>
        <authorList>
            <person name="Poyet M."/>
            <person name="Groussin M."/>
            <person name="Gibbons S.M."/>
            <person name="Avila-Pacheco J."/>
            <person name="Jiang X."/>
            <person name="Kearney S.M."/>
            <person name="Perrotta A.R."/>
            <person name="Berdy B."/>
            <person name="Zhao S."/>
            <person name="Lieberman T.D."/>
            <person name="Swanson P.K."/>
            <person name="Smith M."/>
            <person name="Roesemann S."/>
            <person name="Alexander J.E."/>
            <person name="Rich S.A."/>
            <person name="Livny J."/>
            <person name="Vlamakis H."/>
            <person name="Clish C."/>
            <person name="Bullock K."/>
            <person name="Deik A."/>
            <person name="Scott J."/>
            <person name="Pierce K.A."/>
            <person name="Xavier R.J."/>
            <person name="Alm E.J."/>
        </authorList>
    </citation>
    <scope>NUCLEOTIDE SEQUENCE [LARGE SCALE GENOMIC DNA]</scope>
    <source>
        <strain evidence="2">BIOML-A8</strain>
    </source>
</reference>
<dbReference type="GO" id="GO:0005975">
    <property type="term" value="P:carbohydrate metabolic process"/>
    <property type="evidence" value="ECO:0007669"/>
    <property type="project" value="TreeGrafter"/>
</dbReference>
<dbReference type="InterPro" id="IPR039329">
    <property type="entry name" value="SIAE"/>
</dbReference>
<organism evidence="2">
    <name type="scientific">Phocaeicola dorei</name>
    <dbReference type="NCBI Taxonomy" id="357276"/>
    <lineage>
        <taxon>Bacteria</taxon>
        <taxon>Pseudomonadati</taxon>
        <taxon>Bacteroidota</taxon>
        <taxon>Bacteroidia</taxon>
        <taxon>Bacteroidales</taxon>
        <taxon>Bacteroidaceae</taxon>
        <taxon>Phocaeicola</taxon>
    </lineage>
</organism>
<dbReference type="AlphaFoldDB" id="A0A642PMF5"/>
<sequence length="154" mass="16551">MKSKVLALILLCGAASLGAKVKLPALVGDNMILQQQTEVKLWGTAAPEAEVRVTPSWNGQTMTCRADKDGGWTLAVETPAAGYTPYEITFDDGEKTTLKNILIGEVWLASGQSNMEMPLKGFAGCCIMNGADDIIVSAENKGVRMFTVPKHQTY</sequence>
<dbReference type="Gene3D" id="2.60.40.10">
    <property type="entry name" value="Immunoglobulins"/>
    <property type="match status" value="1"/>
</dbReference>
<keyword evidence="1" id="KW-0732">Signal</keyword>
<dbReference type="InterPro" id="IPR013783">
    <property type="entry name" value="Ig-like_fold"/>
</dbReference>
<dbReference type="EMBL" id="VVZE01000127">
    <property type="protein sequence ID" value="KAA5378115.1"/>
    <property type="molecule type" value="Genomic_DNA"/>
</dbReference>
<dbReference type="GO" id="GO:0001681">
    <property type="term" value="F:sialate O-acetylesterase activity"/>
    <property type="evidence" value="ECO:0007669"/>
    <property type="project" value="InterPro"/>
</dbReference>
<dbReference type="PANTHER" id="PTHR22901:SF0">
    <property type="entry name" value="SIALATE O-ACETYLESTERASE"/>
    <property type="match status" value="1"/>
</dbReference>
<name>A0A642PMF5_9BACT</name>
<feature type="non-terminal residue" evidence="2">
    <location>
        <position position="154"/>
    </location>
</feature>
<comment type="caution">
    <text evidence="2">The sequence shown here is derived from an EMBL/GenBank/DDBJ whole genome shotgun (WGS) entry which is preliminary data.</text>
</comment>
<feature type="chain" id="PRO_5024934975" evidence="1">
    <location>
        <begin position="20"/>
        <end position="154"/>
    </location>
</feature>
<protein>
    <submittedName>
        <fullName evidence="2">Sialate O-acetylesterase</fullName>
    </submittedName>
</protein>
<dbReference type="SUPFAM" id="SSF52266">
    <property type="entry name" value="SGNH hydrolase"/>
    <property type="match status" value="1"/>
</dbReference>
<evidence type="ECO:0000256" key="1">
    <source>
        <dbReference type="SAM" id="SignalP"/>
    </source>
</evidence>
<proteinExistence type="predicted"/>
<feature type="signal peptide" evidence="1">
    <location>
        <begin position="1"/>
        <end position="19"/>
    </location>
</feature>
<dbReference type="PANTHER" id="PTHR22901">
    <property type="entry name" value="SIALATE O-ACETYLESTERASE"/>
    <property type="match status" value="1"/>
</dbReference>
<evidence type="ECO:0000313" key="2">
    <source>
        <dbReference type="EMBL" id="KAA5378115.1"/>
    </source>
</evidence>
<accession>A0A642PMF5</accession>